<evidence type="ECO:0000313" key="2">
    <source>
        <dbReference type="EMBL" id="MBS2961636.1"/>
    </source>
</evidence>
<reference evidence="2" key="1">
    <citation type="submission" date="2021-04" db="EMBL/GenBank/DDBJ databases">
        <title>Genome based classification of Actinospica acidithermotolerans sp. nov., an actinobacterium isolated from an Indonesian hot spring.</title>
        <authorList>
            <person name="Kusuma A.B."/>
            <person name="Putra K.E."/>
            <person name="Nafisah S."/>
            <person name="Loh J."/>
            <person name="Nouioui I."/>
            <person name="Goodfellow M."/>
        </authorList>
    </citation>
    <scope>NUCLEOTIDE SEQUENCE</scope>
    <source>
        <strain evidence="2">DSM 45618</strain>
    </source>
</reference>
<proteinExistence type="predicted"/>
<evidence type="ECO:0000256" key="1">
    <source>
        <dbReference type="SAM" id="MobiDB-lite"/>
    </source>
</evidence>
<organism evidence="2 3">
    <name type="scientific">Actinocrinis puniceicyclus</name>
    <dbReference type="NCBI Taxonomy" id="977794"/>
    <lineage>
        <taxon>Bacteria</taxon>
        <taxon>Bacillati</taxon>
        <taxon>Actinomycetota</taxon>
        <taxon>Actinomycetes</taxon>
        <taxon>Catenulisporales</taxon>
        <taxon>Actinospicaceae</taxon>
        <taxon>Actinocrinis</taxon>
    </lineage>
</organism>
<dbReference type="Proteomes" id="UP000677913">
    <property type="component" value="Unassembled WGS sequence"/>
</dbReference>
<feature type="region of interest" description="Disordered" evidence="1">
    <location>
        <begin position="1"/>
        <end position="20"/>
    </location>
</feature>
<keyword evidence="3" id="KW-1185">Reference proteome</keyword>
<sequence>MSGHSADAGTPQGSAEVGGTAHASGTVALRVRCESCGPRVVTLSSVRLVGRSGRWEYVFTCPGCRARVHRSADEALRAALRGAGVAELSSPDTGDCAS</sequence>
<name>A0A8J7WG64_9ACTN</name>
<gene>
    <name evidence="2" type="ORF">KGA66_01160</name>
</gene>
<dbReference type="RefSeq" id="WP_211463484.1">
    <property type="nucleotide sequence ID" value="NZ_JAGSXH010000002.1"/>
</dbReference>
<dbReference type="EMBL" id="JAGSXH010000002">
    <property type="protein sequence ID" value="MBS2961636.1"/>
    <property type="molecule type" value="Genomic_DNA"/>
</dbReference>
<accession>A0A8J7WG64</accession>
<dbReference type="AlphaFoldDB" id="A0A8J7WG64"/>
<evidence type="ECO:0000313" key="3">
    <source>
        <dbReference type="Proteomes" id="UP000677913"/>
    </source>
</evidence>
<comment type="caution">
    <text evidence="2">The sequence shown here is derived from an EMBL/GenBank/DDBJ whole genome shotgun (WGS) entry which is preliminary data.</text>
</comment>
<protein>
    <submittedName>
        <fullName evidence="2">Uncharacterized protein</fullName>
    </submittedName>
</protein>